<gene>
    <name evidence="1" type="ORF">NIES30_11640</name>
</gene>
<dbReference type="STRING" id="549789.NIES30_11640"/>
<proteinExistence type="predicted"/>
<sequence>MKTKNIPGVLFFAEEPQVSIFTLAQLLNTQPEILMDWLEDEALGQLIEEVDDDEWLEGEAGQAFYQSILAGEG</sequence>
<dbReference type="AlphaFoldDB" id="A0A1U7J5R8"/>
<comment type="caution">
    <text evidence="1">The sequence shown here is derived from an EMBL/GenBank/DDBJ whole genome shotgun (WGS) entry which is preliminary data.</text>
</comment>
<dbReference type="EMBL" id="MRCG01000007">
    <property type="protein sequence ID" value="OKH48140.1"/>
    <property type="molecule type" value="Genomic_DNA"/>
</dbReference>
<accession>A0A1U7J5R8</accession>
<name>A0A1U7J5R8_9CYAN</name>
<dbReference type="InterPro" id="IPR049537">
    <property type="entry name" value="RelB-like"/>
</dbReference>
<evidence type="ECO:0000313" key="2">
    <source>
        <dbReference type="Proteomes" id="UP000185557"/>
    </source>
</evidence>
<protein>
    <submittedName>
        <fullName evidence="1">Uncharacterized protein</fullName>
    </submittedName>
</protein>
<dbReference type="Pfam" id="PF18506">
    <property type="entry name" value="RelB-like"/>
    <property type="match status" value="1"/>
</dbReference>
<dbReference type="Proteomes" id="UP000185557">
    <property type="component" value="Unassembled WGS sequence"/>
</dbReference>
<evidence type="ECO:0000313" key="1">
    <source>
        <dbReference type="EMBL" id="OKH48140.1"/>
    </source>
</evidence>
<keyword evidence="2" id="KW-1185">Reference proteome</keyword>
<organism evidence="1 2">
    <name type="scientific">Phormidium tenue NIES-30</name>
    <dbReference type="NCBI Taxonomy" id="549789"/>
    <lineage>
        <taxon>Bacteria</taxon>
        <taxon>Bacillati</taxon>
        <taxon>Cyanobacteriota</taxon>
        <taxon>Cyanophyceae</taxon>
        <taxon>Oscillatoriophycideae</taxon>
        <taxon>Oscillatoriales</taxon>
        <taxon>Oscillatoriaceae</taxon>
        <taxon>Phormidium</taxon>
    </lineage>
</organism>
<reference evidence="1 2" key="1">
    <citation type="submission" date="2016-11" db="EMBL/GenBank/DDBJ databases">
        <title>Draft Genome Sequences of Nine Cyanobacterial Strains from Diverse Habitats.</title>
        <authorList>
            <person name="Zhu T."/>
            <person name="Hou S."/>
            <person name="Lu X."/>
            <person name="Hess W.R."/>
        </authorList>
    </citation>
    <scope>NUCLEOTIDE SEQUENCE [LARGE SCALE GENOMIC DNA]</scope>
    <source>
        <strain evidence="1 2">NIES-30</strain>
    </source>
</reference>